<sequence>MNTLELKSIIDLQGMSFYIPAYQRGYRWTVQQVEDLLGDISEFIKKGGVGIYCLQPLVVVKRYSGEIMTQIHNAENVDEVKRILKGQWEVVDGQQRLTTTRLILDVLKEPYYDIQYETRNDSEEYLKDINSLTFAAKKEDNIDYYHIWKAADTIKGWLEKHKDVDVETFKHILLNQVKFIWYETSDKNPKEVFTRLNIGKISLTNAELIKALLLNKSNFNSNDNNKIRMWQQEIAMEWDVIEYSLQSRDFWLFLNDIGYEHPTRIDFIFDMIYEQDMLRCGSNIEKISADELHTFRYFNHFMEQQRGLQVEKSIRKIWEKVMEIYQTLKEWFDDKDLYHYVGFLICNGRSINKIYAEWLKCDSKSDFRNYYLISEIKKCIKNKDLDTTLYEKYGNGGAKTNCRPILLLHNIQTIINQNQVLNCNNKYGTGVFYKFPFHLYKSEGWDIEHIDSNTENALNDIKSQREWLLNSYFGLSGDENVQIRKEIEVFFNQYSSKVYNNNDVEDKKVERNKQFEQLYAKIIDGTGKGIRKLTQEEKNMIWNFTLLDSSTNRSYGNSIFPAKRRVIIGKEQGKLFQPPFLDTEGQIVAGATQAGQSSFIPPCTKYVFMKYYNAKSFTPNEWSRDDAEAYLINIKETLKEFLS</sequence>
<evidence type="ECO:0000259" key="1">
    <source>
        <dbReference type="Pfam" id="PF03235"/>
    </source>
</evidence>
<proteinExistence type="predicted"/>
<dbReference type="Proteomes" id="UP000266492">
    <property type="component" value="Unassembled WGS sequence"/>
</dbReference>
<dbReference type="Pfam" id="PF03235">
    <property type="entry name" value="GmrSD_N"/>
    <property type="match status" value="1"/>
</dbReference>
<gene>
    <name evidence="2" type="ORF">DWX70_13760</name>
</gene>
<dbReference type="EMBL" id="QRVZ01000010">
    <property type="protein sequence ID" value="RGS82995.1"/>
    <property type="molecule type" value="Genomic_DNA"/>
</dbReference>
<evidence type="ECO:0000313" key="3">
    <source>
        <dbReference type="Proteomes" id="UP000266492"/>
    </source>
</evidence>
<name>A0A395VVY3_BACOV</name>
<organism evidence="2 3">
    <name type="scientific">Bacteroides ovatus</name>
    <dbReference type="NCBI Taxonomy" id="28116"/>
    <lineage>
        <taxon>Bacteria</taxon>
        <taxon>Pseudomonadati</taxon>
        <taxon>Bacteroidota</taxon>
        <taxon>Bacteroidia</taxon>
        <taxon>Bacteroidales</taxon>
        <taxon>Bacteroidaceae</taxon>
        <taxon>Bacteroides</taxon>
    </lineage>
</organism>
<dbReference type="PANTHER" id="PTHR35149">
    <property type="entry name" value="SLL5132 PROTEIN"/>
    <property type="match status" value="1"/>
</dbReference>
<dbReference type="RefSeq" id="WP_008647427.1">
    <property type="nucleotide sequence ID" value="NZ_JAQDLI010000010.1"/>
</dbReference>
<reference evidence="2 3" key="1">
    <citation type="submission" date="2018-08" db="EMBL/GenBank/DDBJ databases">
        <title>A genome reference for cultivated species of the human gut microbiota.</title>
        <authorList>
            <person name="Zou Y."/>
            <person name="Xue W."/>
            <person name="Luo G."/>
        </authorList>
    </citation>
    <scope>NUCLEOTIDE SEQUENCE [LARGE SCALE GENOMIC DNA]</scope>
    <source>
        <strain evidence="2 3">AF20-9LB</strain>
    </source>
</reference>
<accession>A0A395VVY3</accession>
<feature type="domain" description="GmrSD restriction endonucleases N-terminal" evidence="1">
    <location>
        <begin position="11"/>
        <end position="214"/>
    </location>
</feature>
<dbReference type="PANTHER" id="PTHR35149:SF1">
    <property type="entry name" value="DUF5655 DOMAIN-CONTAINING PROTEIN"/>
    <property type="match status" value="1"/>
</dbReference>
<dbReference type="AlphaFoldDB" id="A0A395VVY3"/>
<comment type="caution">
    <text evidence="2">The sequence shown here is derived from an EMBL/GenBank/DDBJ whole genome shotgun (WGS) entry which is preliminary data.</text>
</comment>
<dbReference type="InterPro" id="IPR004919">
    <property type="entry name" value="GmrSD_N"/>
</dbReference>
<evidence type="ECO:0000313" key="2">
    <source>
        <dbReference type="EMBL" id="RGS82995.1"/>
    </source>
</evidence>
<protein>
    <submittedName>
        <fullName evidence="2">DUF262 domain-containing protein</fullName>
    </submittedName>
</protein>